<evidence type="ECO:0000256" key="1">
    <source>
        <dbReference type="SAM" id="SignalP"/>
    </source>
</evidence>
<protein>
    <submittedName>
        <fullName evidence="2">Uncharacterized protein</fullName>
    </submittedName>
</protein>
<evidence type="ECO:0000313" key="2">
    <source>
        <dbReference type="EMBL" id="KAA6414146.1"/>
    </source>
</evidence>
<name>A0A5M8PYQ1_9LECA</name>
<accession>A0A5M8PYQ1</accession>
<dbReference type="Proteomes" id="UP000324767">
    <property type="component" value="Unassembled WGS sequence"/>
</dbReference>
<proteinExistence type="predicted"/>
<gene>
    <name evidence="2" type="ORF">FRX48_02508</name>
</gene>
<feature type="chain" id="PRO_5024416688" evidence="1">
    <location>
        <begin position="23"/>
        <end position="153"/>
    </location>
</feature>
<reference evidence="2 3" key="1">
    <citation type="submission" date="2019-09" db="EMBL/GenBank/DDBJ databases">
        <title>The hologenome of the rock-dwelling lichen Lasallia pustulata.</title>
        <authorList>
            <person name="Greshake Tzovaras B."/>
            <person name="Segers F."/>
            <person name="Bicker A."/>
            <person name="Dal Grande F."/>
            <person name="Otte J."/>
            <person name="Hankeln T."/>
            <person name="Schmitt I."/>
            <person name="Ebersberger I."/>
        </authorList>
    </citation>
    <scope>NUCLEOTIDE SEQUENCE [LARGE SCALE GENOMIC DNA]</scope>
    <source>
        <strain evidence="2">A1-1</strain>
    </source>
</reference>
<evidence type="ECO:0000313" key="3">
    <source>
        <dbReference type="Proteomes" id="UP000324767"/>
    </source>
</evidence>
<dbReference type="OrthoDB" id="10354569at2759"/>
<sequence>MHISPAHIAFVALSALPTISLALVTLSTTTHTCYKTLGKQCQTAAIVQPDCDGVIADICNQGKAATEYTPYYNTTMSCVGMMTTGAMGNIPYDVCVSAFQAITRDCMLGGGRGFAANAQGGVQNMVPLLDNWQGWSQADTNKLAFMIQAAGCV</sequence>
<dbReference type="EMBL" id="VXIT01000003">
    <property type="protein sequence ID" value="KAA6414146.1"/>
    <property type="molecule type" value="Genomic_DNA"/>
</dbReference>
<keyword evidence="1" id="KW-0732">Signal</keyword>
<organism evidence="2 3">
    <name type="scientific">Lasallia pustulata</name>
    <dbReference type="NCBI Taxonomy" id="136370"/>
    <lineage>
        <taxon>Eukaryota</taxon>
        <taxon>Fungi</taxon>
        <taxon>Dikarya</taxon>
        <taxon>Ascomycota</taxon>
        <taxon>Pezizomycotina</taxon>
        <taxon>Lecanoromycetes</taxon>
        <taxon>OSLEUM clade</taxon>
        <taxon>Umbilicariomycetidae</taxon>
        <taxon>Umbilicariales</taxon>
        <taxon>Umbilicariaceae</taxon>
        <taxon>Lasallia</taxon>
    </lineage>
</organism>
<dbReference type="AlphaFoldDB" id="A0A5M8PYQ1"/>
<comment type="caution">
    <text evidence="2">The sequence shown here is derived from an EMBL/GenBank/DDBJ whole genome shotgun (WGS) entry which is preliminary data.</text>
</comment>
<feature type="signal peptide" evidence="1">
    <location>
        <begin position="1"/>
        <end position="22"/>
    </location>
</feature>